<dbReference type="VEuPathDB" id="FungiDB:F9C07_1468664"/>
<dbReference type="AlphaFoldDB" id="A0A7U2MNQ7"/>
<organism evidence="1 2">
    <name type="scientific">Aspergillus flavus (strain ATCC 200026 / FGSC A1120 / IAM 13836 / NRRL 3357 / JCM 12722 / SRRC 167)</name>
    <dbReference type="NCBI Taxonomy" id="332952"/>
    <lineage>
        <taxon>Eukaryota</taxon>
        <taxon>Fungi</taxon>
        <taxon>Dikarya</taxon>
        <taxon>Ascomycota</taxon>
        <taxon>Pezizomycotina</taxon>
        <taxon>Eurotiomycetes</taxon>
        <taxon>Eurotiomycetidae</taxon>
        <taxon>Eurotiales</taxon>
        <taxon>Aspergillaceae</taxon>
        <taxon>Aspergillus</taxon>
        <taxon>Aspergillus subgen. Circumdati</taxon>
    </lineage>
</organism>
<dbReference type="Gene3D" id="3.40.50.720">
    <property type="entry name" value="NAD(P)-binding Rossmann-like Domain"/>
    <property type="match status" value="1"/>
</dbReference>
<name>A0A7U2MNQ7_ASPFN</name>
<dbReference type="VEuPathDB" id="FungiDB:AFLA_005989"/>
<evidence type="ECO:0000313" key="2">
    <source>
        <dbReference type="Proteomes" id="UP000596276"/>
    </source>
</evidence>
<protein>
    <submittedName>
        <fullName evidence="1">Uncharacterized protein</fullName>
    </submittedName>
</protein>
<keyword evidence="2" id="KW-1185">Reference proteome</keyword>
<sequence length="146" mass="17301">MMLHHSKTFIPVDYLVEAIVLISQLHESVGQTYNMVPEMGEQPVREMTEMFRMFEKTSQVSLEELPYEEWLNRLQVENDDDPLRPLLPMFEEKVYDGRCQWEMYENMPISDTENLRQYLQDVPELATCPFLDQDIFKKFLSSLGLA</sequence>
<proteinExistence type="predicted"/>
<reference evidence="2" key="1">
    <citation type="journal article" date="2021" name="G3 (Bethesda)">
        <title>Chromosome assembled and annotated genome sequence of Aspergillus flavus NRRL 3357.</title>
        <authorList>
            <person name="Skerker J.M."/>
            <person name="Pianalto K.M."/>
            <person name="Mondo S.J."/>
            <person name="Yang K."/>
            <person name="Arkin A.P."/>
            <person name="Keller N.P."/>
            <person name="Grigoriev I.V."/>
            <person name="Louise Glass N.L."/>
        </authorList>
    </citation>
    <scope>NUCLEOTIDE SEQUENCE [LARGE SCALE GENOMIC DNA]</scope>
    <source>
        <strain evidence="2">ATCC 200026 / FGSC A1120 / IAM 13836 / NRRL 3357 / JCM 12722 / SRRC 167</strain>
    </source>
</reference>
<dbReference type="Proteomes" id="UP000596276">
    <property type="component" value="Chromosome 3"/>
</dbReference>
<evidence type="ECO:0000313" key="1">
    <source>
        <dbReference type="EMBL" id="QRD86660.1"/>
    </source>
</evidence>
<gene>
    <name evidence="1" type="ORF">F9C07_1468664</name>
</gene>
<dbReference type="EMBL" id="CP044620">
    <property type="protein sequence ID" value="QRD86660.1"/>
    <property type="molecule type" value="Genomic_DNA"/>
</dbReference>
<accession>A0A7U2MNQ7</accession>